<feature type="transmembrane region" description="Helical" evidence="11">
    <location>
        <begin position="349"/>
        <end position="369"/>
    </location>
</feature>
<feature type="transmembrane region" description="Helical" evidence="11">
    <location>
        <begin position="436"/>
        <end position="455"/>
    </location>
</feature>
<sequence>MAKSRKMGFDLSIPLFLLLVLCQHCLSDEISHDDSSAPKSPGCKNIFQLVKVKNWIDGVEGTSMVGLSARFGTSVPTNEDEAHRMTVVETNPLNCCENSSTQLSGYAALSKRGNCTFTMKANIAQAGGAVALLVMNDKEDLFKMVCSGNDTFFDIKIPVVMIPKSAGESLQDHLSTGQKVDLLLYSPNRPFIDFSEIFMWMMAVGTIVCASLWSKFIGNEQCDDRYKQLTIKETQDDISASKVEPEKDVMHITTKAAVFFILISSIFLMLLYWFMSDWFVWILIVLFCIGGIEGMHICSVALLSRSFGRFADMTIKVPIVGEVSLLSVIVLPFCIAFAVTWAANQHASYAWICQDVLGISLMITVLQIARLPNIKVAAVLLSCAFVYDIFWVFISPFLFHESVMIVVARGDKSGGESIPMLLRIPHILDPWGGYDMIGFGDILLPGLLVAFAARYDRSTKKSLWNGYFLWSTIGYGFGLFLTYVALHLMDGHGQPALLYLVPCTLGLILILALLRREFKDLWVYEERAGPKPQDEILQA</sequence>
<dbReference type="GO" id="GO:0030660">
    <property type="term" value="C:Golgi-associated vesicle membrane"/>
    <property type="evidence" value="ECO:0007669"/>
    <property type="project" value="TreeGrafter"/>
</dbReference>
<evidence type="ECO:0000256" key="1">
    <source>
        <dbReference type="ARBA" id="ARBA00003012"/>
    </source>
</evidence>
<evidence type="ECO:0000256" key="6">
    <source>
        <dbReference type="ARBA" id="ARBA00022753"/>
    </source>
</evidence>
<comment type="similarity">
    <text evidence="3">Belongs to the peptidase A22B family.</text>
</comment>
<feature type="transmembrane region" description="Helical" evidence="11">
    <location>
        <begin position="495"/>
        <end position="514"/>
    </location>
</feature>
<dbReference type="Pfam" id="PF02225">
    <property type="entry name" value="PA"/>
    <property type="match status" value="1"/>
</dbReference>
<keyword evidence="6" id="KW-0967">Endosome</keyword>
<feature type="transmembrane region" description="Helical" evidence="11">
    <location>
        <begin position="376"/>
        <end position="399"/>
    </location>
</feature>
<dbReference type="GO" id="GO:0098554">
    <property type="term" value="C:cytoplasmic side of endoplasmic reticulum membrane"/>
    <property type="evidence" value="ECO:0007669"/>
    <property type="project" value="TreeGrafter"/>
</dbReference>
<evidence type="ECO:0000259" key="13">
    <source>
        <dbReference type="Pfam" id="PF02225"/>
    </source>
</evidence>
<feature type="transmembrane region" description="Helical" evidence="11">
    <location>
        <begin position="281"/>
        <end position="303"/>
    </location>
</feature>
<dbReference type="InterPro" id="IPR007369">
    <property type="entry name" value="Peptidase_A22B_SPP"/>
</dbReference>
<proteinExistence type="evidence at transcript level"/>
<dbReference type="InterPro" id="IPR003137">
    <property type="entry name" value="PA_domain"/>
</dbReference>
<feature type="transmembrane region" description="Helical" evidence="11">
    <location>
        <begin position="323"/>
        <end position="343"/>
    </location>
</feature>
<dbReference type="GO" id="GO:0010008">
    <property type="term" value="C:endosome membrane"/>
    <property type="evidence" value="ECO:0007669"/>
    <property type="project" value="UniProtKB-SubCell"/>
</dbReference>
<dbReference type="SUPFAM" id="SSF52025">
    <property type="entry name" value="PA domain"/>
    <property type="match status" value="1"/>
</dbReference>
<evidence type="ECO:0000256" key="8">
    <source>
        <dbReference type="ARBA" id="ARBA00022989"/>
    </source>
</evidence>
<keyword evidence="9 11" id="KW-0472">Membrane</keyword>
<dbReference type="GO" id="GO:0005765">
    <property type="term" value="C:lysosomal membrane"/>
    <property type="evidence" value="ECO:0007669"/>
    <property type="project" value="TreeGrafter"/>
</dbReference>
<keyword evidence="10" id="KW-0325">Glycoprotein</keyword>
<dbReference type="SMART" id="SM00730">
    <property type="entry name" value="PSN"/>
    <property type="match status" value="1"/>
</dbReference>
<feature type="signal peptide" evidence="12">
    <location>
        <begin position="1"/>
        <end position="27"/>
    </location>
</feature>
<dbReference type="InterPro" id="IPR046450">
    <property type="entry name" value="PA_dom_sf"/>
</dbReference>
<feature type="transmembrane region" description="Helical" evidence="11">
    <location>
        <begin position="256"/>
        <end position="275"/>
    </location>
</feature>
<evidence type="ECO:0000256" key="5">
    <source>
        <dbReference type="ARBA" id="ARBA00022729"/>
    </source>
</evidence>
<reference evidence="14" key="1">
    <citation type="submission" date="2007-06" db="EMBL/GenBank/DDBJ databases">
        <title>Full length cDNA sequences from Sitka Spruce (Picea sitchensis).</title>
        <authorList>
            <person name="Ralph S.G."/>
            <person name="Chun H.E."/>
            <person name="Liao N."/>
            <person name="Ali J."/>
            <person name="Reid K."/>
            <person name="Kolosova N."/>
            <person name="Cooper N."/>
            <person name="Cullis C."/>
            <person name="Jancsik S."/>
            <person name="Moore R."/>
            <person name="Mayo M."/>
            <person name="Wagner S."/>
            <person name="Holt R.A."/>
            <person name="Jones S.J.M."/>
            <person name="Marra M.A."/>
            <person name="Ritland C.E."/>
            <person name="Ritland K."/>
            <person name="Bohlmann J."/>
        </authorList>
    </citation>
    <scope>NUCLEOTIDE SEQUENCE</scope>
    <source>
        <tissue evidence="14">Green portion of the leader tissue</tissue>
    </source>
</reference>
<keyword evidence="8 11" id="KW-1133">Transmembrane helix</keyword>
<evidence type="ECO:0000256" key="4">
    <source>
        <dbReference type="ARBA" id="ARBA00022692"/>
    </source>
</evidence>
<evidence type="ECO:0000256" key="2">
    <source>
        <dbReference type="ARBA" id="ARBA00004337"/>
    </source>
</evidence>
<evidence type="ECO:0000256" key="9">
    <source>
        <dbReference type="ARBA" id="ARBA00023136"/>
    </source>
</evidence>
<evidence type="ECO:0000256" key="3">
    <source>
        <dbReference type="ARBA" id="ARBA00006859"/>
    </source>
</evidence>
<evidence type="ECO:0000256" key="7">
    <source>
        <dbReference type="ARBA" id="ARBA00022801"/>
    </source>
</evidence>
<dbReference type="GO" id="GO:0042500">
    <property type="term" value="F:aspartic endopeptidase activity, intramembrane cleaving"/>
    <property type="evidence" value="ECO:0007669"/>
    <property type="project" value="InterPro"/>
</dbReference>
<dbReference type="PANTHER" id="PTHR12174">
    <property type="entry name" value="SIGNAL PEPTIDE PEPTIDASE"/>
    <property type="match status" value="1"/>
</dbReference>
<comment type="subcellular location">
    <subcellularLocation>
        <location evidence="2">Endosome membrane</location>
        <topology evidence="2">Multi-pass membrane protein</topology>
    </subcellularLocation>
</comment>
<keyword evidence="5 12" id="KW-0732">Signal</keyword>
<evidence type="ECO:0000313" key="14">
    <source>
        <dbReference type="EMBL" id="ABR16410.1"/>
    </source>
</evidence>
<dbReference type="Pfam" id="PF04258">
    <property type="entry name" value="Peptidase_A22B"/>
    <property type="match status" value="1"/>
</dbReference>
<feature type="transmembrane region" description="Helical" evidence="11">
    <location>
        <begin position="197"/>
        <end position="217"/>
    </location>
</feature>
<dbReference type="GO" id="GO:0033619">
    <property type="term" value="P:membrane protein proteolysis"/>
    <property type="evidence" value="ECO:0007669"/>
    <property type="project" value="TreeGrafter"/>
</dbReference>
<evidence type="ECO:0000256" key="11">
    <source>
        <dbReference type="SAM" id="Phobius"/>
    </source>
</evidence>
<dbReference type="EMBL" id="EF676510">
    <property type="protein sequence ID" value="ABR16410.1"/>
    <property type="molecule type" value="mRNA"/>
</dbReference>
<feature type="chain" id="PRO_5002876929" description="PA domain-containing protein" evidence="12">
    <location>
        <begin position="28"/>
        <end position="539"/>
    </location>
</feature>
<feature type="transmembrane region" description="Helical" evidence="11">
    <location>
        <begin position="467"/>
        <end position="489"/>
    </location>
</feature>
<protein>
    <recommendedName>
        <fullName evidence="13">PA domain-containing protein</fullName>
    </recommendedName>
</protein>
<keyword evidence="4 11" id="KW-0812">Transmembrane</keyword>
<dbReference type="PANTHER" id="PTHR12174:SF90">
    <property type="entry name" value="SIGNAL PEPTIDE PEPTIDASE-LIKE 3"/>
    <property type="match status" value="1"/>
</dbReference>
<organism evidence="14">
    <name type="scientific">Picea sitchensis</name>
    <name type="common">Sitka spruce</name>
    <name type="synonym">Pinus sitchensis</name>
    <dbReference type="NCBI Taxonomy" id="3332"/>
    <lineage>
        <taxon>Eukaryota</taxon>
        <taxon>Viridiplantae</taxon>
        <taxon>Streptophyta</taxon>
        <taxon>Embryophyta</taxon>
        <taxon>Tracheophyta</taxon>
        <taxon>Spermatophyta</taxon>
        <taxon>Pinopsida</taxon>
        <taxon>Pinidae</taxon>
        <taxon>Conifers I</taxon>
        <taxon>Pinales</taxon>
        <taxon>Pinaceae</taxon>
        <taxon>Picea</taxon>
    </lineage>
</organism>
<dbReference type="AlphaFoldDB" id="B8LL80"/>
<dbReference type="InterPro" id="IPR006639">
    <property type="entry name" value="Preselin/SPP"/>
</dbReference>
<comment type="function">
    <text evidence="1">Intramembrane-cleaving aspartic protease (I-CLiP) that cleaves type II membrane signal peptides in the hydrophobic plane of the membrane.</text>
</comment>
<name>B8LL80_PICSI</name>
<dbReference type="Gene3D" id="3.50.30.30">
    <property type="match status" value="1"/>
</dbReference>
<evidence type="ECO:0000256" key="10">
    <source>
        <dbReference type="ARBA" id="ARBA00023180"/>
    </source>
</evidence>
<evidence type="ECO:0000256" key="12">
    <source>
        <dbReference type="SAM" id="SignalP"/>
    </source>
</evidence>
<dbReference type="GO" id="GO:0098553">
    <property type="term" value="C:lumenal side of endoplasmic reticulum membrane"/>
    <property type="evidence" value="ECO:0007669"/>
    <property type="project" value="TreeGrafter"/>
</dbReference>
<feature type="domain" description="PA" evidence="13">
    <location>
        <begin position="88"/>
        <end position="170"/>
    </location>
</feature>
<keyword evidence="7" id="KW-0378">Hydrolase</keyword>
<dbReference type="FunFam" id="3.50.30.30:FF:000007">
    <property type="entry name" value="Signal peptide peptidase-like 3"/>
    <property type="match status" value="1"/>
</dbReference>
<accession>B8LL80</accession>